<dbReference type="RefSeq" id="WP_197660958.1">
    <property type="nucleotide sequence ID" value="NZ_JAEAGR010000006.1"/>
</dbReference>
<dbReference type="InterPro" id="IPR004518">
    <property type="entry name" value="MazG-like_dom"/>
</dbReference>
<dbReference type="PANTHER" id="PTHR30522:SF0">
    <property type="entry name" value="NUCLEOSIDE TRIPHOSPHATE PYROPHOSPHOHYDROLASE"/>
    <property type="match status" value="1"/>
</dbReference>
<dbReference type="NCBIfam" id="TIGR00444">
    <property type="entry name" value="mazG"/>
    <property type="match status" value="1"/>
</dbReference>
<name>A0A8J7L2J3_9FIRM</name>
<dbReference type="EC" id="3.6.1.9" evidence="2"/>
<proteinExistence type="predicted"/>
<dbReference type="InterPro" id="IPR011551">
    <property type="entry name" value="NTP_PyrPHydrolase_MazG"/>
</dbReference>
<comment type="caution">
    <text evidence="2">The sequence shown here is derived from an EMBL/GenBank/DDBJ whole genome shotgun (WGS) entry which is preliminary data.</text>
</comment>
<dbReference type="AlphaFoldDB" id="A0A8J7L2J3"/>
<dbReference type="PANTHER" id="PTHR30522">
    <property type="entry name" value="NUCLEOSIDE TRIPHOSPHATE PYROPHOSPHOHYDROLASE"/>
    <property type="match status" value="1"/>
</dbReference>
<keyword evidence="2" id="KW-0378">Hydrolase</keyword>
<dbReference type="GO" id="GO:0046076">
    <property type="term" value="P:dTTP catabolic process"/>
    <property type="evidence" value="ECO:0007669"/>
    <property type="project" value="TreeGrafter"/>
</dbReference>
<dbReference type="CDD" id="cd11528">
    <property type="entry name" value="NTP-PPase_MazG_Nterm"/>
    <property type="match status" value="1"/>
</dbReference>
<dbReference type="CDD" id="cd11529">
    <property type="entry name" value="NTP-PPase_MazG_Cterm"/>
    <property type="match status" value="1"/>
</dbReference>
<dbReference type="GO" id="GO:0006950">
    <property type="term" value="P:response to stress"/>
    <property type="evidence" value="ECO:0007669"/>
    <property type="project" value="UniProtKB-ARBA"/>
</dbReference>
<dbReference type="GO" id="GO:0046081">
    <property type="term" value="P:dUTP catabolic process"/>
    <property type="evidence" value="ECO:0007669"/>
    <property type="project" value="TreeGrafter"/>
</dbReference>
<dbReference type="Pfam" id="PF03819">
    <property type="entry name" value="MazG"/>
    <property type="match status" value="2"/>
</dbReference>
<reference evidence="2" key="1">
    <citation type="submission" date="2020-12" db="EMBL/GenBank/DDBJ databases">
        <title>M. sibirica DSM 26468T genome.</title>
        <authorList>
            <person name="Thieme N."/>
            <person name="Rettenmaier R."/>
            <person name="Zverlov V."/>
            <person name="Liebl W."/>
        </authorList>
    </citation>
    <scope>NUCLEOTIDE SEQUENCE</scope>
    <source>
        <strain evidence="2">DSM 26468</strain>
    </source>
</reference>
<dbReference type="GO" id="GO:0046061">
    <property type="term" value="P:dATP catabolic process"/>
    <property type="evidence" value="ECO:0007669"/>
    <property type="project" value="TreeGrafter"/>
</dbReference>
<dbReference type="Gene3D" id="1.10.287.1080">
    <property type="entry name" value="MazG-like"/>
    <property type="match status" value="2"/>
</dbReference>
<sequence>MPKYSFNDFYEIIQKLRSKDGCPWDREQTHDSLKTCLIEECYETIEAIDNQDMKNLCEELGDILLQVVMHSVIAQENHEFTLDDVISEVSEKMIRRHPHVFGDVTVHNSEDVVTNWEKIKQVEKKEGTIADEIIRVPKALPANIRAEKVQKKAAKAGMDFENQEQVFSKINEELNELQDAIKIGDKSIINEEFGDVLFSVINLSRFLQLNAENSLTNATNKFINRFVDVFSLAERRGQNLCDMTPAEQEVLWREIK</sequence>
<dbReference type="FunFam" id="1.10.287.1080:FF:000001">
    <property type="entry name" value="Nucleoside triphosphate pyrophosphohydrolase"/>
    <property type="match status" value="1"/>
</dbReference>
<feature type="domain" description="NTP pyrophosphohydrolase MazG-like" evidence="1">
    <location>
        <begin position="28"/>
        <end position="101"/>
    </location>
</feature>
<dbReference type="InterPro" id="IPR048011">
    <property type="entry name" value="NTP-PPase_MazG-like_C"/>
</dbReference>
<keyword evidence="3" id="KW-1185">Reference proteome</keyword>
<accession>A0A8J7L2J3</accession>
<evidence type="ECO:0000313" key="2">
    <source>
        <dbReference type="EMBL" id="MBH1940733.1"/>
    </source>
</evidence>
<dbReference type="GO" id="GO:0047429">
    <property type="term" value="F:nucleoside triphosphate diphosphatase activity"/>
    <property type="evidence" value="ECO:0007669"/>
    <property type="project" value="UniProtKB-EC"/>
</dbReference>
<evidence type="ECO:0000259" key="1">
    <source>
        <dbReference type="Pfam" id="PF03819"/>
    </source>
</evidence>
<dbReference type="SUPFAM" id="SSF101386">
    <property type="entry name" value="all-alpha NTP pyrophosphatases"/>
    <property type="match status" value="2"/>
</dbReference>
<dbReference type="InterPro" id="IPR048015">
    <property type="entry name" value="NTP-PPase_MazG-like_N"/>
</dbReference>
<evidence type="ECO:0000313" key="3">
    <source>
        <dbReference type="Proteomes" id="UP000623269"/>
    </source>
</evidence>
<protein>
    <submittedName>
        <fullName evidence="2">Nucleoside triphosphate pyrophosphohydrolase</fullName>
        <ecNumber evidence="2">3.6.1.9</ecNumber>
    </submittedName>
</protein>
<dbReference type="GO" id="GO:0006203">
    <property type="term" value="P:dGTP catabolic process"/>
    <property type="evidence" value="ECO:0007669"/>
    <property type="project" value="TreeGrafter"/>
</dbReference>
<organism evidence="2 3">
    <name type="scientific">Mobilitalea sibirica</name>
    <dbReference type="NCBI Taxonomy" id="1462919"/>
    <lineage>
        <taxon>Bacteria</taxon>
        <taxon>Bacillati</taxon>
        <taxon>Bacillota</taxon>
        <taxon>Clostridia</taxon>
        <taxon>Lachnospirales</taxon>
        <taxon>Lachnospiraceae</taxon>
        <taxon>Mobilitalea</taxon>
    </lineage>
</organism>
<feature type="domain" description="NTP pyrophosphohydrolase MazG-like" evidence="1">
    <location>
        <begin position="164"/>
        <end position="230"/>
    </location>
</feature>
<dbReference type="Proteomes" id="UP000623269">
    <property type="component" value="Unassembled WGS sequence"/>
</dbReference>
<dbReference type="GO" id="GO:0046052">
    <property type="term" value="P:UTP catabolic process"/>
    <property type="evidence" value="ECO:0007669"/>
    <property type="project" value="TreeGrafter"/>
</dbReference>
<dbReference type="EMBL" id="JAEAGR010000006">
    <property type="protein sequence ID" value="MBH1940733.1"/>
    <property type="molecule type" value="Genomic_DNA"/>
</dbReference>
<dbReference type="GO" id="GO:0046047">
    <property type="term" value="P:TTP catabolic process"/>
    <property type="evidence" value="ECO:0007669"/>
    <property type="project" value="TreeGrafter"/>
</dbReference>
<dbReference type="NCBIfam" id="NF007113">
    <property type="entry name" value="PRK09562.1"/>
    <property type="match status" value="1"/>
</dbReference>
<gene>
    <name evidence="2" type="primary">mazG</name>
    <name evidence="2" type="ORF">I5677_07520</name>
</gene>